<gene>
    <name evidence="3" type="ORF">K432DRAFT_360215</name>
</gene>
<dbReference type="PANTHER" id="PTHR16222">
    <property type="entry name" value="ADP-RIBOSYLGLYCOHYDROLASE"/>
    <property type="match status" value="1"/>
</dbReference>
<dbReference type="OrthoDB" id="2021138at2759"/>
<feature type="binding site" evidence="1">
    <location>
        <position position="80"/>
    </location>
    <ligand>
        <name>Mg(2+)</name>
        <dbReference type="ChEBI" id="CHEBI:18420"/>
        <label>1</label>
    </ligand>
</feature>
<feature type="compositionally biased region" description="Basic and acidic residues" evidence="2">
    <location>
        <begin position="387"/>
        <end position="398"/>
    </location>
</feature>
<dbReference type="InterPro" id="IPR050792">
    <property type="entry name" value="ADP-ribosylglycohydrolase"/>
</dbReference>
<dbReference type="AlphaFoldDB" id="A0A8E2E3G8"/>
<evidence type="ECO:0000256" key="1">
    <source>
        <dbReference type="PIRSR" id="PIRSR605502-1"/>
    </source>
</evidence>
<dbReference type="GO" id="GO:0016787">
    <property type="term" value="F:hydrolase activity"/>
    <property type="evidence" value="ECO:0007669"/>
    <property type="project" value="UniProtKB-KW"/>
</dbReference>
<evidence type="ECO:0000256" key="2">
    <source>
        <dbReference type="SAM" id="MobiDB-lite"/>
    </source>
</evidence>
<dbReference type="SUPFAM" id="SSF101478">
    <property type="entry name" value="ADP-ribosylglycohydrolase"/>
    <property type="match status" value="1"/>
</dbReference>
<dbReference type="Proteomes" id="UP000250266">
    <property type="component" value="Unassembled WGS sequence"/>
</dbReference>
<sequence length="460" mass="50804">MSEGLDFLSLHPFVRATVQDKVLGTIFGSALGDTVGLYTEFLPKTEAERCYPHRKFSLVHPITPRREDQHRDRFPPNAWTDDTDQSLLLLLSYLHNSTNPLPTLPSDFAARLRIWIEQGLLCLDRPPCGIGNLVGKVVKHTDYLTAPSRVARDAWIKTHRFVAPNGSLMRTHPLGVFCIGTPEVEAFRLAADVSLTTHTDPRCVVSCCISVSLIRGLLRGEILSETDLDACLRRAFDWVRSQPDLMNPGNDRSLSPEQVTALLDESEFAKHVRASTMEELELDDSQKMGYVYKCLGSAVLTLRRGIRATSGRGTDLFERLMTDLVMQGGDADTNAAAAGAFLGCWVGYSNLPGDWRDGLAHREWLMKKTERVMRVVGVTEVGGGGEGEGKDDGGKVDLDTAPDGGKGLLSKSQLEERERAFVTALLMKIQERKEAQERERQRGLGKGVGRWFKGAGLGGR</sequence>
<dbReference type="Gene3D" id="1.10.4080.10">
    <property type="entry name" value="ADP-ribosylation/Crystallin J1"/>
    <property type="match status" value="1"/>
</dbReference>
<comment type="cofactor">
    <cofactor evidence="1">
        <name>Mg(2+)</name>
        <dbReference type="ChEBI" id="CHEBI:18420"/>
    </cofactor>
    <text evidence="1">Binds 2 magnesium ions per subunit.</text>
</comment>
<proteinExistence type="predicted"/>
<dbReference type="GO" id="GO:0046872">
    <property type="term" value="F:metal ion binding"/>
    <property type="evidence" value="ECO:0007669"/>
    <property type="project" value="UniProtKB-KW"/>
</dbReference>
<feature type="region of interest" description="Disordered" evidence="2">
    <location>
        <begin position="380"/>
        <end position="408"/>
    </location>
</feature>
<dbReference type="PANTHER" id="PTHR16222:SF28">
    <property type="entry name" value="ADP-RIBOSYLGLYCOHYDROLASE"/>
    <property type="match status" value="1"/>
</dbReference>
<organism evidence="3 4">
    <name type="scientific">Lepidopterella palustris CBS 459.81</name>
    <dbReference type="NCBI Taxonomy" id="1314670"/>
    <lineage>
        <taxon>Eukaryota</taxon>
        <taxon>Fungi</taxon>
        <taxon>Dikarya</taxon>
        <taxon>Ascomycota</taxon>
        <taxon>Pezizomycotina</taxon>
        <taxon>Dothideomycetes</taxon>
        <taxon>Pleosporomycetidae</taxon>
        <taxon>Mytilinidiales</taxon>
        <taxon>Argynnaceae</taxon>
        <taxon>Lepidopterella</taxon>
    </lineage>
</organism>
<feature type="compositionally biased region" description="Basic and acidic residues" evidence="2">
    <location>
        <begin position="433"/>
        <end position="442"/>
    </location>
</feature>
<keyword evidence="3" id="KW-0378">Hydrolase</keyword>
<accession>A0A8E2E3G8</accession>
<keyword evidence="1" id="KW-0460">Magnesium</keyword>
<protein>
    <submittedName>
        <fullName evidence="3">ADP-ribosylglycohydrolase</fullName>
    </submittedName>
</protein>
<keyword evidence="1" id="KW-0479">Metal-binding</keyword>
<name>A0A8E2E3G8_9PEZI</name>
<feature type="binding site" evidence="1">
    <location>
        <position position="330"/>
    </location>
    <ligand>
        <name>Mg(2+)</name>
        <dbReference type="ChEBI" id="CHEBI:18420"/>
        <label>1</label>
    </ligand>
</feature>
<feature type="region of interest" description="Disordered" evidence="2">
    <location>
        <begin position="433"/>
        <end position="460"/>
    </location>
</feature>
<feature type="binding site" evidence="1">
    <location>
        <position position="332"/>
    </location>
    <ligand>
        <name>Mg(2+)</name>
        <dbReference type="ChEBI" id="CHEBI:18420"/>
        <label>1</label>
    </ligand>
</feature>
<feature type="binding site" evidence="1">
    <location>
        <position position="82"/>
    </location>
    <ligand>
        <name>Mg(2+)</name>
        <dbReference type="ChEBI" id="CHEBI:18420"/>
        <label>1</label>
    </ligand>
</feature>
<evidence type="ECO:0000313" key="4">
    <source>
        <dbReference type="Proteomes" id="UP000250266"/>
    </source>
</evidence>
<keyword evidence="4" id="KW-1185">Reference proteome</keyword>
<dbReference type="Pfam" id="PF03747">
    <property type="entry name" value="ADP_ribosyl_GH"/>
    <property type="match status" value="1"/>
</dbReference>
<reference evidence="3 4" key="1">
    <citation type="journal article" date="2016" name="Nat. Commun.">
        <title>Ectomycorrhizal ecology is imprinted in the genome of the dominant symbiotic fungus Cenococcum geophilum.</title>
        <authorList>
            <consortium name="DOE Joint Genome Institute"/>
            <person name="Peter M."/>
            <person name="Kohler A."/>
            <person name="Ohm R.A."/>
            <person name="Kuo A."/>
            <person name="Krutzmann J."/>
            <person name="Morin E."/>
            <person name="Arend M."/>
            <person name="Barry K.W."/>
            <person name="Binder M."/>
            <person name="Choi C."/>
            <person name="Clum A."/>
            <person name="Copeland A."/>
            <person name="Grisel N."/>
            <person name="Haridas S."/>
            <person name="Kipfer T."/>
            <person name="LaButti K."/>
            <person name="Lindquist E."/>
            <person name="Lipzen A."/>
            <person name="Maire R."/>
            <person name="Meier B."/>
            <person name="Mihaltcheva S."/>
            <person name="Molinier V."/>
            <person name="Murat C."/>
            <person name="Poggeler S."/>
            <person name="Quandt C.A."/>
            <person name="Sperisen C."/>
            <person name="Tritt A."/>
            <person name="Tisserant E."/>
            <person name="Crous P.W."/>
            <person name="Henrissat B."/>
            <person name="Nehls U."/>
            <person name="Egli S."/>
            <person name="Spatafora J.W."/>
            <person name="Grigoriev I.V."/>
            <person name="Martin F.M."/>
        </authorList>
    </citation>
    <scope>NUCLEOTIDE SEQUENCE [LARGE SCALE GENOMIC DNA]</scope>
    <source>
        <strain evidence="3 4">CBS 459.81</strain>
    </source>
</reference>
<dbReference type="InterPro" id="IPR005502">
    <property type="entry name" value="Ribosyl_crysJ1"/>
</dbReference>
<evidence type="ECO:0000313" key="3">
    <source>
        <dbReference type="EMBL" id="OCK76513.1"/>
    </source>
</evidence>
<feature type="binding site" evidence="1">
    <location>
        <position position="333"/>
    </location>
    <ligand>
        <name>Mg(2+)</name>
        <dbReference type="ChEBI" id="CHEBI:18420"/>
        <label>1</label>
    </ligand>
</feature>
<dbReference type="EMBL" id="KV745203">
    <property type="protein sequence ID" value="OCK76513.1"/>
    <property type="molecule type" value="Genomic_DNA"/>
</dbReference>
<feature type="binding site" evidence="1">
    <location>
        <position position="81"/>
    </location>
    <ligand>
        <name>Mg(2+)</name>
        <dbReference type="ChEBI" id="CHEBI:18420"/>
        <label>1</label>
    </ligand>
</feature>
<dbReference type="InterPro" id="IPR036705">
    <property type="entry name" value="Ribosyl_crysJ1_sf"/>
</dbReference>